<feature type="transmembrane region" description="Helical" evidence="8">
    <location>
        <begin position="144"/>
        <end position="164"/>
    </location>
</feature>
<keyword evidence="3" id="KW-0813">Transport</keyword>
<evidence type="ECO:0000256" key="2">
    <source>
        <dbReference type="ARBA" id="ARBA00007779"/>
    </source>
</evidence>
<proteinExistence type="inferred from homology"/>
<feature type="transmembrane region" description="Helical" evidence="8">
    <location>
        <begin position="430"/>
        <end position="455"/>
    </location>
</feature>
<dbReference type="Proteomes" id="UP001327560">
    <property type="component" value="Chromosome 8"/>
</dbReference>
<dbReference type="Pfam" id="PF14703">
    <property type="entry name" value="PHM7_cyt"/>
    <property type="match status" value="1"/>
</dbReference>
<feature type="transmembrane region" description="Helical" evidence="8">
    <location>
        <begin position="338"/>
        <end position="362"/>
    </location>
</feature>
<sequence>MKLSALLTSAGINIGFSALFFCLYSILRKQPGNLYVYFGRRLNQDENDEYSDPFTLERFVPSASWIVKAWELSEEELLSIGGLDAVVFLRIFVFSIRVFSIAAIVCVFGVLPVNYYGQAMQHKYISAESLDVFTIANIQGGSSWLWVHCIALYIITLSTCSLLFSEYRAIAKLKLDHITGSPPNPCHFTILVRSIPKSPGLPLNEIIKNFFINYHGLSYLSHQIIRRRGRFQKIMVQLKEDRPQPSRYSKKGNVFHSIAEQMIHFHVKLRLINGSLSWEQECSAAFVFFKTRYAAIVASKVLHTSNPMVWVTEMAPAPNDVYWPNLWIPYGQLWIRRIATLLASILFMFMFLIPVTFVQGLTQLEQLQQILPLLKIIPNTDFVIQFVSGYLPSFILSLFLYSVPPTMMLFSTVEGPTSRSEKKRSACCKILYFTIWNVFFVNVLSGSVISQLNVISSPKEIPAQLAKAVPRQATFFITYVLTLGWTSLSTELMQLCSLLLHSLRKYVLGSKEDPTFVPTFPYHTEVPRVLLFGLLGFTCSILAPLILPVLLVYFFLGYLVYRNQVNI</sequence>
<evidence type="ECO:0000259" key="11">
    <source>
        <dbReference type="Pfam" id="PF14703"/>
    </source>
</evidence>
<dbReference type="PANTHER" id="PTHR13018">
    <property type="entry name" value="PROBABLE MEMBRANE PROTEIN DUF221-RELATED"/>
    <property type="match status" value="1"/>
</dbReference>
<dbReference type="InterPro" id="IPR027815">
    <property type="entry name" value="CSC1/OSCA1-like_cyt"/>
</dbReference>
<evidence type="ECO:0000256" key="1">
    <source>
        <dbReference type="ARBA" id="ARBA00004141"/>
    </source>
</evidence>
<evidence type="ECO:0000256" key="3">
    <source>
        <dbReference type="ARBA" id="ARBA00022448"/>
    </source>
</evidence>
<keyword evidence="5 8" id="KW-1133">Transmembrane helix</keyword>
<evidence type="ECO:0000259" key="10">
    <source>
        <dbReference type="Pfam" id="PF13967"/>
    </source>
</evidence>
<dbReference type="EMBL" id="CP136897">
    <property type="protein sequence ID" value="WOL16994.1"/>
    <property type="molecule type" value="Genomic_DNA"/>
</dbReference>
<dbReference type="Pfam" id="PF02714">
    <property type="entry name" value="RSN1_7TM"/>
    <property type="match status" value="1"/>
</dbReference>
<dbReference type="PANTHER" id="PTHR13018:SF99">
    <property type="entry name" value="TO DEHYDRATION PROTEIN, PUTATIVE, EXPRESSED-RELATED"/>
    <property type="match status" value="1"/>
</dbReference>
<feature type="transmembrane region" description="Helical" evidence="8">
    <location>
        <begin position="6"/>
        <end position="27"/>
    </location>
</feature>
<feature type="domain" description="CSC1/OSCA1-like 7TM region" evidence="9">
    <location>
        <begin position="336"/>
        <end position="565"/>
    </location>
</feature>
<dbReference type="InterPro" id="IPR032880">
    <property type="entry name" value="CSC1/OSCA1-like_N"/>
</dbReference>
<protein>
    <submittedName>
        <fullName evidence="12">CSC1-like protein RXW8</fullName>
    </submittedName>
</protein>
<evidence type="ECO:0000256" key="5">
    <source>
        <dbReference type="ARBA" id="ARBA00022989"/>
    </source>
</evidence>
<keyword evidence="7" id="KW-0407">Ion channel</keyword>
<keyword evidence="4 8" id="KW-0812">Transmembrane</keyword>
<gene>
    <name evidence="12" type="ORF">Cni_G25782</name>
</gene>
<evidence type="ECO:0000259" key="9">
    <source>
        <dbReference type="Pfam" id="PF02714"/>
    </source>
</evidence>
<feature type="transmembrane region" description="Helical" evidence="8">
    <location>
        <begin position="529"/>
        <end position="556"/>
    </location>
</feature>
<keyword evidence="7" id="KW-0406">Ion transport</keyword>
<evidence type="ECO:0000313" key="13">
    <source>
        <dbReference type="Proteomes" id="UP001327560"/>
    </source>
</evidence>
<evidence type="ECO:0000313" key="12">
    <source>
        <dbReference type="EMBL" id="WOL16994.1"/>
    </source>
</evidence>
<name>A0AAQ3QMR4_9LILI</name>
<dbReference type="AlphaFoldDB" id="A0AAQ3QMR4"/>
<evidence type="ECO:0000256" key="8">
    <source>
        <dbReference type="SAM" id="Phobius"/>
    </source>
</evidence>
<dbReference type="GO" id="GO:0005886">
    <property type="term" value="C:plasma membrane"/>
    <property type="evidence" value="ECO:0007669"/>
    <property type="project" value="TreeGrafter"/>
</dbReference>
<comment type="similarity">
    <text evidence="2">Belongs to the CSC1 (TC 1.A.17) family.</text>
</comment>
<dbReference type="GO" id="GO:0005227">
    <property type="term" value="F:calcium-activated cation channel activity"/>
    <property type="evidence" value="ECO:0007669"/>
    <property type="project" value="InterPro"/>
</dbReference>
<dbReference type="InterPro" id="IPR045122">
    <property type="entry name" value="Csc1-like"/>
</dbReference>
<accession>A0AAQ3QMR4</accession>
<feature type="domain" description="CSC1/OSCA1-like cytosolic" evidence="11">
    <location>
        <begin position="187"/>
        <end position="325"/>
    </location>
</feature>
<evidence type="ECO:0000256" key="4">
    <source>
        <dbReference type="ARBA" id="ARBA00022692"/>
    </source>
</evidence>
<feature type="transmembrane region" description="Helical" evidence="8">
    <location>
        <begin position="87"/>
        <end position="111"/>
    </location>
</feature>
<feature type="domain" description="CSC1/OSCA1-like N-terminal transmembrane" evidence="10">
    <location>
        <begin position="5"/>
        <end position="166"/>
    </location>
</feature>
<dbReference type="Pfam" id="PF13967">
    <property type="entry name" value="RSN1_TM"/>
    <property type="match status" value="1"/>
</dbReference>
<organism evidence="12 13">
    <name type="scientific">Canna indica</name>
    <name type="common">Indian-shot</name>
    <dbReference type="NCBI Taxonomy" id="4628"/>
    <lineage>
        <taxon>Eukaryota</taxon>
        <taxon>Viridiplantae</taxon>
        <taxon>Streptophyta</taxon>
        <taxon>Embryophyta</taxon>
        <taxon>Tracheophyta</taxon>
        <taxon>Spermatophyta</taxon>
        <taxon>Magnoliopsida</taxon>
        <taxon>Liliopsida</taxon>
        <taxon>Zingiberales</taxon>
        <taxon>Cannaceae</taxon>
        <taxon>Canna</taxon>
    </lineage>
</organism>
<keyword evidence="6 8" id="KW-0472">Membrane</keyword>
<comment type="subcellular location">
    <subcellularLocation>
        <location evidence="1">Membrane</location>
        <topology evidence="1">Multi-pass membrane protein</topology>
    </subcellularLocation>
</comment>
<dbReference type="InterPro" id="IPR003864">
    <property type="entry name" value="CSC1/OSCA1-like_7TM"/>
</dbReference>
<feature type="transmembrane region" description="Helical" evidence="8">
    <location>
        <begin position="382"/>
        <end position="401"/>
    </location>
</feature>
<evidence type="ECO:0000256" key="6">
    <source>
        <dbReference type="ARBA" id="ARBA00023136"/>
    </source>
</evidence>
<reference evidence="12 13" key="1">
    <citation type="submission" date="2023-10" db="EMBL/GenBank/DDBJ databases">
        <title>Chromosome-scale genome assembly provides insights into flower coloration mechanisms of Canna indica.</title>
        <authorList>
            <person name="Li C."/>
        </authorList>
    </citation>
    <scope>NUCLEOTIDE SEQUENCE [LARGE SCALE GENOMIC DNA]</scope>
    <source>
        <tissue evidence="12">Flower</tissue>
    </source>
</reference>
<keyword evidence="13" id="KW-1185">Reference proteome</keyword>
<evidence type="ECO:0000256" key="7">
    <source>
        <dbReference type="ARBA" id="ARBA00023303"/>
    </source>
</evidence>